<feature type="domain" description="GGDEF" evidence="1">
    <location>
        <begin position="328"/>
        <end position="461"/>
    </location>
</feature>
<dbReference type="InterPro" id="IPR029787">
    <property type="entry name" value="Nucleotide_cyclase"/>
</dbReference>
<gene>
    <name evidence="2" type="ORF">GMD11_08460</name>
    <name evidence="3" type="ORF">GMD18_08115</name>
</gene>
<sequence length="462" mass="51890">MERSGDTLVLSLAGLLGGKQVDTGVIDRALASLCAAFDFDGGLIYELDQYNHLHLKERCLRQELTLRGSFPIDAVDAAYRSYLAQETFVWLERGQKSSAAEKALLELFAAQSLVVASVVDETLQIYGLLVFVQQSARPVPPAGTQQLLKTVLSMFGRYIGVRVYQNKLTFAKNSLESILDNTGIDIYVNDFHTHDILYANRSMAAPYGGISQFLGRKCWEVLFPGQGGPCSFCPQQKLIDENGEPTKIYSWDYQRPFDGSWFRVFSAAFRWVDGRLAHVVSSADITDNKRNEALVEYLANYDSLTNLPNRRMLVKECERRIDKTQDGDEGYLLFFDIDGFKKINDTFGHEAGDEFLVQLGQFFSGIPLLHDAIYRNGGDEFIAIIDGDKTEANIRNLASFIHHRFAQPWRLKRGEAFCNVSIGVARYPEDGRTAEELLLKADQAMYKVKKAGGKGVLFGYEL</sequence>
<dbReference type="Pfam" id="PF00990">
    <property type="entry name" value="GGDEF"/>
    <property type="match status" value="1"/>
</dbReference>
<evidence type="ECO:0000313" key="2">
    <source>
        <dbReference type="EMBL" id="MTT76295.1"/>
    </source>
</evidence>
<reference evidence="4 5" key="1">
    <citation type="journal article" date="2019" name="Nat. Med.">
        <title>A library of human gut bacterial isolates paired with longitudinal multiomics data enables mechanistic microbiome research.</title>
        <authorList>
            <person name="Poyet M."/>
            <person name="Groussin M."/>
            <person name="Gibbons S.M."/>
            <person name="Avila-Pacheco J."/>
            <person name="Jiang X."/>
            <person name="Kearney S.M."/>
            <person name="Perrotta A.R."/>
            <person name="Berdy B."/>
            <person name="Zhao S."/>
            <person name="Lieberman T.D."/>
            <person name="Swanson P.K."/>
            <person name="Smith M."/>
            <person name="Roesemann S."/>
            <person name="Alexander J.E."/>
            <person name="Rich S.A."/>
            <person name="Livny J."/>
            <person name="Vlamakis H."/>
            <person name="Clish C."/>
            <person name="Bullock K."/>
            <person name="Deik A."/>
            <person name="Scott J."/>
            <person name="Pierce K.A."/>
            <person name="Xavier R.J."/>
            <person name="Alm E.J."/>
        </authorList>
    </citation>
    <scope>NUCLEOTIDE SEQUENCE [LARGE SCALE GENOMIC DNA]</scope>
    <source>
        <strain evidence="2 5">BIOML-A13</strain>
        <strain evidence="3 4">BIOML-A3</strain>
    </source>
</reference>
<dbReference type="RefSeq" id="WP_155164116.1">
    <property type="nucleotide sequence ID" value="NZ_WNBG01000006.1"/>
</dbReference>
<dbReference type="EMBL" id="WNBM01000006">
    <property type="protein sequence ID" value="MTT76295.1"/>
    <property type="molecule type" value="Genomic_DNA"/>
</dbReference>
<dbReference type="PANTHER" id="PTHR44757:SF2">
    <property type="entry name" value="BIOFILM ARCHITECTURE MAINTENANCE PROTEIN MBAA"/>
    <property type="match status" value="1"/>
</dbReference>
<name>A0A7X2XGI4_9FIRM</name>
<dbReference type="AlphaFoldDB" id="A0A7X2XGI4"/>
<evidence type="ECO:0000313" key="5">
    <source>
        <dbReference type="Proteomes" id="UP000484547"/>
    </source>
</evidence>
<dbReference type="CDD" id="cd01949">
    <property type="entry name" value="GGDEF"/>
    <property type="match status" value="1"/>
</dbReference>
<proteinExistence type="predicted"/>
<evidence type="ECO:0000259" key="1">
    <source>
        <dbReference type="PROSITE" id="PS50887"/>
    </source>
</evidence>
<dbReference type="InterPro" id="IPR043128">
    <property type="entry name" value="Rev_trsase/Diguanyl_cyclase"/>
</dbReference>
<dbReference type="EMBL" id="WNBW01000006">
    <property type="protein sequence ID" value="MTU04359.1"/>
    <property type="molecule type" value="Genomic_DNA"/>
</dbReference>
<evidence type="ECO:0000313" key="3">
    <source>
        <dbReference type="EMBL" id="MTU04359.1"/>
    </source>
</evidence>
<accession>A0A7X2XGI4</accession>
<protein>
    <submittedName>
        <fullName evidence="2">Diguanylate cyclase</fullName>
    </submittedName>
</protein>
<evidence type="ECO:0000313" key="4">
    <source>
        <dbReference type="Proteomes" id="UP000443070"/>
    </source>
</evidence>
<comment type="caution">
    <text evidence="2">The sequence shown here is derived from an EMBL/GenBank/DDBJ whole genome shotgun (WGS) entry which is preliminary data.</text>
</comment>
<dbReference type="SUPFAM" id="SSF55073">
    <property type="entry name" value="Nucleotide cyclase"/>
    <property type="match status" value="1"/>
</dbReference>
<dbReference type="Gene3D" id="3.30.70.270">
    <property type="match status" value="1"/>
</dbReference>
<dbReference type="Gene3D" id="3.30.450.20">
    <property type="entry name" value="PAS domain"/>
    <property type="match status" value="1"/>
</dbReference>
<dbReference type="Proteomes" id="UP000484547">
    <property type="component" value="Unassembled WGS sequence"/>
</dbReference>
<dbReference type="Proteomes" id="UP000443070">
    <property type="component" value="Unassembled WGS sequence"/>
</dbReference>
<dbReference type="InterPro" id="IPR035965">
    <property type="entry name" value="PAS-like_dom_sf"/>
</dbReference>
<dbReference type="PROSITE" id="PS50887">
    <property type="entry name" value="GGDEF"/>
    <property type="match status" value="1"/>
</dbReference>
<dbReference type="InterPro" id="IPR000160">
    <property type="entry name" value="GGDEF_dom"/>
</dbReference>
<keyword evidence="4" id="KW-1185">Reference proteome</keyword>
<dbReference type="SUPFAM" id="SSF55785">
    <property type="entry name" value="PYP-like sensor domain (PAS domain)"/>
    <property type="match status" value="1"/>
</dbReference>
<dbReference type="SMART" id="SM00267">
    <property type="entry name" value="GGDEF"/>
    <property type="match status" value="1"/>
</dbReference>
<dbReference type="OrthoDB" id="9759607at2"/>
<organism evidence="2 5">
    <name type="scientific">Phascolarctobacterium faecium</name>
    <dbReference type="NCBI Taxonomy" id="33025"/>
    <lineage>
        <taxon>Bacteria</taxon>
        <taxon>Bacillati</taxon>
        <taxon>Bacillota</taxon>
        <taxon>Negativicutes</taxon>
        <taxon>Acidaminococcales</taxon>
        <taxon>Acidaminococcaceae</taxon>
        <taxon>Phascolarctobacterium</taxon>
    </lineage>
</organism>
<dbReference type="InterPro" id="IPR052155">
    <property type="entry name" value="Biofilm_reg_signaling"/>
</dbReference>
<dbReference type="NCBIfam" id="TIGR00254">
    <property type="entry name" value="GGDEF"/>
    <property type="match status" value="1"/>
</dbReference>
<dbReference type="PANTHER" id="PTHR44757">
    <property type="entry name" value="DIGUANYLATE CYCLASE DGCP"/>
    <property type="match status" value="1"/>
</dbReference>